<keyword evidence="2" id="KW-1185">Reference proteome</keyword>
<evidence type="ECO:0000313" key="2">
    <source>
        <dbReference type="Proteomes" id="UP001227268"/>
    </source>
</evidence>
<name>A0ACC2VTF3_9TREE</name>
<protein>
    <submittedName>
        <fullName evidence="1">Uncharacterized protein</fullName>
    </submittedName>
</protein>
<organism evidence="1 2">
    <name type="scientific">Naganishia friedmannii</name>
    <dbReference type="NCBI Taxonomy" id="89922"/>
    <lineage>
        <taxon>Eukaryota</taxon>
        <taxon>Fungi</taxon>
        <taxon>Dikarya</taxon>
        <taxon>Basidiomycota</taxon>
        <taxon>Agaricomycotina</taxon>
        <taxon>Tremellomycetes</taxon>
        <taxon>Filobasidiales</taxon>
        <taxon>Filobasidiaceae</taxon>
        <taxon>Naganishia</taxon>
    </lineage>
</organism>
<dbReference type="EMBL" id="JASBWT010000009">
    <property type="protein sequence ID" value="KAJ9101732.1"/>
    <property type="molecule type" value="Genomic_DNA"/>
</dbReference>
<dbReference type="Proteomes" id="UP001227268">
    <property type="component" value="Unassembled WGS sequence"/>
</dbReference>
<accession>A0ACC2VTF3</accession>
<proteinExistence type="predicted"/>
<reference evidence="1" key="1">
    <citation type="submission" date="2023-04" db="EMBL/GenBank/DDBJ databases">
        <title>Draft Genome sequencing of Naganishia species isolated from polar environments using Oxford Nanopore Technology.</title>
        <authorList>
            <person name="Leo P."/>
            <person name="Venkateswaran K."/>
        </authorList>
    </citation>
    <scope>NUCLEOTIDE SEQUENCE</scope>
    <source>
        <strain evidence="1">MNA-CCFEE 5423</strain>
    </source>
</reference>
<gene>
    <name evidence="1" type="ORF">QFC21_003071</name>
</gene>
<evidence type="ECO:0000313" key="1">
    <source>
        <dbReference type="EMBL" id="KAJ9101732.1"/>
    </source>
</evidence>
<comment type="caution">
    <text evidence="1">The sequence shown here is derived from an EMBL/GenBank/DDBJ whole genome shotgun (WGS) entry which is preliminary data.</text>
</comment>
<sequence>MEDVTTPLAVPGQVPSMPVMIRLNDDLEDLHVSDGIRQQKRKGSYIVVSGGTAANDFVQAFGRDCAFVLPGNGVTDLDYDKERLKGIEAAHDLFAQRFPASCTESQAKDMWGDIIEGKSDLWKGIPEDRREAMRAFFVHFNNLILRRAHKHFSFKNCSLGNVFLAAARDMLGGLPGAIFMFKAVTDSQGTAQVMPVIVTNQRITIATKLRSDSMSFDTTHMTYSEDETSTDSDSDSSTITDENDVTSSGFDTRSESDTSFKPQRALPGSPWRDPFRLSEDEKTENERIDAYVLGQSLRSTARKTRNKYKRASKRSADEEETGGNALYVKGSQEVPLESRIERLFYIENAYGHEIFPDPNTEMIKQLKQKETLVYSCGSLWTSIIPCLALRGVASAIARSKTLKHKVLLLNFKNDRETEGYVAIDYVNAIVASLNRYNKPRRGEEERSRRYEVRQLLTHMVYLEGGKVDVDVAALEAIGITVIKVPALAGSKFSKEAVEWAMCQL</sequence>